<keyword evidence="15" id="KW-1185">Reference proteome</keyword>
<feature type="region of interest" description="Disordered" evidence="14">
    <location>
        <begin position="1"/>
        <end position="21"/>
    </location>
</feature>
<evidence type="ECO:0000256" key="4">
    <source>
        <dbReference type="ARBA" id="ARBA00008006"/>
    </source>
</evidence>
<dbReference type="PANTHER" id="PTHR20900">
    <property type="entry name" value="NADH:UBIQUINONE OXIDOREDUCTASE B18-LIKE SUBUNIT"/>
    <property type="match status" value="1"/>
</dbReference>
<feature type="compositionally biased region" description="Polar residues" evidence="14">
    <location>
        <begin position="1"/>
        <end position="10"/>
    </location>
</feature>
<organism evidence="15 16">
    <name type="scientific">Meloidogyne floridensis</name>
    <dbReference type="NCBI Taxonomy" id="298350"/>
    <lineage>
        <taxon>Eukaryota</taxon>
        <taxon>Metazoa</taxon>
        <taxon>Ecdysozoa</taxon>
        <taxon>Nematoda</taxon>
        <taxon>Chromadorea</taxon>
        <taxon>Rhabditida</taxon>
        <taxon>Tylenchina</taxon>
        <taxon>Tylenchomorpha</taxon>
        <taxon>Tylenchoidea</taxon>
        <taxon>Meloidogynidae</taxon>
        <taxon>Meloidogyninae</taxon>
        <taxon>Meloidogyne</taxon>
    </lineage>
</organism>
<dbReference type="AlphaFoldDB" id="A0A915P8I8"/>
<evidence type="ECO:0000256" key="12">
    <source>
        <dbReference type="ARBA" id="ARBA00023157"/>
    </source>
</evidence>
<evidence type="ECO:0000256" key="5">
    <source>
        <dbReference type="ARBA" id="ARBA00018677"/>
    </source>
</evidence>
<dbReference type="Pfam" id="PF05676">
    <property type="entry name" value="NDUF_B7"/>
    <property type="match status" value="1"/>
</dbReference>
<name>A0A915P8I8_9BILA</name>
<evidence type="ECO:0000313" key="16">
    <source>
        <dbReference type="WBParaSite" id="scf7180000423987.g11984"/>
    </source>
</evidence>
<feature type="coiled-coil region" evidence="13">
    <location>
        <begin position="133"/>
        <end position="160"/>
    </location>
</feature>
<keyword evidence="6" id="KW-0813">Transport</keyword>
<evidence type="ECO:0000256" key="11">
    <source>
        <dbReference type="ARBA" id="ARBA00023136"/>
    </source>
</evidence>
<keyword evidence="12" id="KW-1015">Disulfide bond</keyword>
<reference evidence="16" key="1">
    <citation type="submission" date="2022-11" db="UniProtKB">
        <authorList>
            <consortium name="WormBaseParasite"/>
        </authorList>
    </citation>
    <scope>IDENTIFICATION</scope>
</reference>
<accession>A0A915P8I8</accession>
<dbReference type="Proteomes" id="UP000887560">
    <property type="component" value="Unplaced"/>
</dbReference>
<keyword evidence="8" id="KW-0999">Mitochondrion inner membrane</keyword>
<evidence type="ECO:0000256" key="13">
    <source>
        <dbReference type="SAM" id="Coils"/>
    </source>
</evidence>
<dbReference type="GO" id="GO:0005758">
    <property type="term" value="C:mitochondrial intermembrane space"/>
    <property type="evidence" value="ECO:0007669"/>
    <property type="project" value="UniProtKB-SubCell"/>
</dbReference>
<comment type="subcellular location">
    <subcellularLocation>
        <location evidence="3">Mitochondrion inner membrane</location>
        <topology evidence="3">Peripheral membrane protein</topology>
    </subcellularLocation>
    <subcellularLocation>
        <location evidence="2">Mitochondrion intermembrane space</location>
    </subcellularLocation>
</comment>
<keyword evidence="13" id="KW-0175">Coiled coil</keyword>
<keyword evidence="11" id="KW-0472">Membrane</keyword>
<evidence type="ECO:0000313" key="15">
    <source>
        <dbReference type="Proteomes" id="UP000887560"/>
    </source>
</evidence>
<protein>
    <recommendedName>
        <fullName evidence="5">NADH dehydrogenase [ubiquinone] 1 beta subcomplex subunit 7</fullName>
    </recommendedName>
</protein>
<keyword evidence="10" id="KW-0496">Mitochondrion</keyword>
<evidence type="ECO:0000256" key="10">
    <source>
        <dbReference type="ARBA" id="ARBA00023128"/>
    </source>
</evidence>
<dbReference type="WBParaSite" id="scf7180000423987.g11984">
    <property type="protein sequence ID" value="scf7180000423987.g11984"/>
    <property type="gene ID" value="scf7180000423987.g11984"/>
</dbReference>
<comment type="function">
    <text evidence="1">Accessory subunit of the mitochondrial membrane respiratory chain NADH dehydrogenase (Complex I), that is believed not to be involved in catalysis. Complex I functions in the transfer of electrons from NADH to the respiratory chain. The immediate electron acceptor for the enzyme is believed to be ubiquinone.</text>
</comment>
<evidence type="ECO:0000256" key="7">
    <source>
        <dbReference type="ARBA" id="ARBA00022660"/>
    </source>
</evidence>
<comment type="similarity">
    <text evidence="4">Belongs to the complex I NDUFB7 subunit family.</text>
</comment>
<dbReference type="InterPro" id="IPR008698">
    <property type="entry name" value="NDUB7"/>
</dbReference>
<evidence type="ECO:0000256" key="9">
    <source>
        <dbReference type="ARBA" id="ARBA00022982"/>
    </source>
</evidence>
<sequence>MGGKVSTNVDSFRDPLTTPQTDRPCTFDPLYGFPKFKMGGKVSTNVDSFRDPLTTPQTDRPCTFDPLYGFPKGRKVKEMKMTWEEMEKYQLPLGLRDYCAHLAVPFMDCQRKHRPFATHYCAGLRHDWAHCQYKEEIDRRKEYEREKRLLQRKARKEKLAREQAQA</sequence>
<evidence type="ECO:0000256" key="6">
    <source>
        <dbReference type="ARBA" id="ARBA00022448"/>
    </source>
</evidence>
<keyword evidence="7" id="KW-0679">Respiratory chain</keyword>
<evidence type="ECO:0000256" key="14">
    <source>
        <dbReference type="SAM" id="MobiDB-lite"/>
    </source>
</evidence>
<evidence type="ECO:0000256" key="8">
    <source>
        <dbReference type="ARBA" id="ARBA00022792"/>
    </source>
</evidence>
<dbReference type="GO" id="GO:0005743">
    <property type="term" value="C:mitochondrial inner membrane"/>
    <property type="evidence" value="ECO:0007669"/>
    <property type="project" value="UniProtKB-SubCell"/>
</dbReference>
<evidence type="ECO:0000256" key="1">
    <source>
        <dbReference type="ARBA" id="ARBA00003195"/>
    </source>
</evidence>
<proteinExistence type="inferred from homology"/>
<evidence type="ECO:0000256" key="2">
    <source>
        <dbReference type="ARBA" id="ARBA00004569"/>
    </source>
</evidence>
<keyword evidence="9" id="KW-0249">Electron transport</keyword>
<evidence type="ECO:0000256" key="3">
    <source>
        <dbReference type="ARBA" id="ARBA00004637"/>
    </source>
</evidence>
<dbReference type="PANTHER" id="PTHR20900:SF0">
    <property type="entry name" value="NADH DEHYDROGENASE [UBIQUINONE] 1 BETA SUBCOMPLEX SUBUNIT 7"/>
    <property type="match status" value="1"/>
</dbReference>